<dbReference type="InterPro" id="IPR011250">
    <property type="entry name" value="OMP/PagP_B-barrel"/>
</dbReference>
<feature type="domain" description="Outer membrane protein beta-barrel" evidence="2">
    <location>
        <begin position="19"/>
        <end position="168"/>
    </location>
</feature>
<gene>
    <name evidence="3" type="ORF">SAMN05444372_102150</name>
</gene>
<dbReference type="Proteomes" id="UP000184020">
    <property type="component" value="Unassembled WGS sequence"/>
</dbReference>
<dbReference type="Pfam" id="PF13568">
    <property type="entry name" value="OMP_b-brl_2"/>
    <property type="match status" value="1"/>
</dbReference>
<dbReference type="RefSeq" id="WP_073016997.1">
    <property type="nucleotide sequence ID" value="NZ_FQWF01000002.1"/>
</dbReference>
<dbReference type="InterPro" id="IPR025665">
    <property type="entry name" value="Beta-barrel_OMP_2"/>
</dbReference>
<reference evidence="4" key="1">
    <citation type="submission" date="2016-11" db="EMBL/GenBank/DDBJ databases">
        <authorList>
            <person name="Varghese N."/>
            <person name="Submissions S."/>
        </authorList>
    </citation>
    <scope>NUCLEOTIDE SEQUENCE [LARGE SCALE GENOMIC DNA]</scope>
    <source>
        <strain evidence="4">DSM 17659</strain>
    </source>
</reference>
<feature type="chain" id="PRO_5012815935" evidence="1">
    <location>
        <begin position="21"/>
        <end position="187"/>
    </location>
</feature>
<dbReference type="SUPFAM" id="SSF56925">
    <property type="entry name" value="OMPA-like"/>
    <property type="match status" value="1"/>
</dbReference>
<dbReference type="EMBL" id="FQWF01000002">
    <property type="protein sequence ID" value="SHG07157.1"/>
    <property type="molecule type" value="Genomic_DNA"/>
</dbReference>
<feature type="signal peptide" evidence="1">
    <location>
        <begin position="1"/>
        <end position="20"/>
    </location>
</feature>
<sequence length="187" mass="20134">MKKIILTAVVIFAASLSSQAQLVKFGIKAGLNYANQTGSDINITAANYDNEAITSYHAGLIAEITLTEGFAIQPELLYSTQGATYKNAAEEFTNKLGYLSIPVLAKFSLNKSISLDLGPQASFLLSERKNVNFKESETFEFGVVGGLTLNITKSIFVQGRYVLGLTEATQDATVKNSVVQVSAGFKF</sequence>
<accession>A0A1M5GU03</accession>
<keyword evidence="1" id="KW-0732">Signal</keyword>
<dbReference type="AlphaFoldDB" id="A0A1M5GU03"/>
<name>A0A1M5GU03_9FLAO</name>
<evidence type="ECO:0000313" key="3">
    <source>
        <dbReference type="EMBL" id="SHG07157.1"/>
    </source>
</evidence>
<organism evidence="3 4">
    <name type="scientific">Flavobacterium micromati</name>
    <dbReference type="NCBI Taxonomy" id="229205"/>
    <lineage>
        <taxon>Bacteria</taxon>
        <taxon>Pseudomonadati</taxon>
        <taxon>Bacteroidota</taxon>
        <taxon>Flavobacteriia</taxon>
        <taxon>Flavobacteriales</taxon>
        <taxon>Flavobacteriaceae</taxon>
        <taxon>Flavobacterium</taxon>
    </lineage>
</organism>
<evidence type="ECO:0000256" key="1">
    <source>
        <dbReference type="SAM" id="SignalP"/>
    </source>
</evidence>
<dbReference type="STRING" id="229205.SAMN05444372_102150"/>
<dbReference type="OrthoDB" id="947434at2"/>
<evidence type="ECO:0000259" key="2">
    <source>
        <dbReference type="Pfam" id="PF13568"/>
    </source>
</evidence>
<protein>
    <submittedName>
        <fullName evidence="3">Outer membrane protein beta-barrel domain-containing protein</fullName>
    </submittedName>
</protein>
<evidence type="ECO:0000313" key="4">
    <source>
        <dbReference type="Proteomes" id="UP000184020"/>
    </source>
</evidence>
<keyword evidence="4" id="KW-1185">Reference proteome</keyword>
<proteinExistence type="predicted"/>